<gene>
    <name evidence="5" type="ORF">FKW44_009518</name>
</gene>
<feature type="non-terminal residue" evidence="5">
    <location>
        <position position="1"/>
    </location>
</feature>
<dbReference type="GO" id="GO:0005737">
    <property type="term" value="C:cytoplasm"/>
    <property type="evidence" value="ECO:0007669"/>
    <property type="project" value="UniProtKB-SubCell"/>
</dbReference>
<protein>
    <submittedName>
        <fullName evidence="5">Nuclear migration protein nudC</fullName>
    </submittedName>
</protein>
<dbReference type="AlphaFoldDB" id="A0A7T8HFD5"/>
<dbReference type="Gene3D" id="2.60.40.790">
    <property type="match status" value="1"/>
</dbReference>
<feature type="compositionally biased region" description="Basic residues" evidence="3">
    <location>
        <begin position="85"/>
        <end position="94"/>
    </location>
</feature>
<evidence type="ECO:0000256" key="2">
    <source>
        <dbReference type="ARBA" id="ARBA00022490"/>
    </source>
</evidence>
<feature type="compositionally biased region" description="Basic and acidic residues" evidence="3">
    <location>
        <begin position="54"/>
        <end position="84"/>
    </location>
</feature>
<dbReference type="InterPro" id="IPR007052">
    <property type="entry name" value="CS_dom"/>
</dbReference>
<dbReference type="Pfam" id="PF04969">
    <property type="entry name" value="CS"/>
    <property type="match status" value="2"/>
</dbReference>
<organism evidence="5 6">
    <name type="scientific">Caligus rogercresseyi</name>
    <name type="common">Sea louse</name>
    <dbReference type="NCBI Taxonomy" id="217165"/>
    <lineage>
        <taxon>Eukaryota</taxon>
        <taxon>Metazoa</taxon>
        <taxon>Ecdysozoa</taxon>
        <taxon>Arthropoda</taxon>
        <taxon>Crustacea</taxon>
        <taxon>Multicrustacea</taxon>
        <taxon>Hexanauplia</taxon>
        <taxon>Copepoda</taxon>
        <taxon>Siphonostomatoida</taxon>
        <taxon>Caligidae</taxon>
        <taxon>Caligus</taxon>
    </lineage>
</organism>
<keyword evidence="6" id="KW-1185">Reference proteome</keyword>
<evidence type="ECO:0000256" key="1">
    <source>
        <dbReference type="ARBA" id="ARBA00004496"/>
    </source>
</evidence>
<feature type="compositionally biased region" description="Acidic residues" evidence="3">
    <location>
        <begin position="98"/>
        <end position="116"/>
    </location>
</feature>
<keyword evidence="2" id="KW-0963">Cytoplasm</keyword>
<comment type="subcellular location">
    <subcellularLocation>
        <location evidence="1">Cytoplasm</location>
    </subcellularLocation>
</comment>
<dbReference type="PANTHER" id="PTHR12356:SF3">
    <property type="entry name" value="NUCLEAR MIGRATION PROTEIN NUDC"/>
    <property type="match status" value="1"/>
</dbReference>
<name>A0A7T8HFD5_CALRO</name>
<proteinExistence type="predicted"/>
<accession>A0A7T8HFD5</accession>
<evidence type="ECO:0000313" key="6">
    <source>
        <dbReference type="Proteomes" id="UP000595437"/>
    </source>
</evidence>
<dbReference type="OrthoDB" id="416217at2759"/>
<feature type="region of interest" description="Disordered" evidence="3">
    <location>
        <begin position="47"/>
        <end position="134"/>
    </location>
</feature>
<evidence type="ECO:0000313" key="5">
    <source>
        <dbReference type="EMBL" id="QQP49009.1"/>
    </source>
</evidence>
<sequence>MSEDNRFDNIFYTVIRSPLVRRTFIRALEKNEARKILLEVFEKYEAIAESEASSQEKTRERRRKEEAAASRIEEVTDLEAERIQKRSRKQRKGKKETEEESEKSEEGKEGEEEEEDPTKMKPNEGNGANLPKYKWTQTLSEVELRGDPEPIIDGEFPETIKKDDSAWLIEDKK</sequence>
<reference evidence="6" key="1">
    <citation type="submission" date="2021-01" db="EMBL/GenBank/DDBJ databases">
        <title>Caligus Genome Assembly.</title>
        <authorList>
            <person name="Gallardo-Escarate C."/>
        </authorList>
    </citation>
    <scope>NUCLEOTIDE SEQUENCE [LARGE SCALE GENOMIC DNA]</scope>
</reference>
<dbReference type="GO" id="GO:0006457">
    <property type="term" value="P:protein folding"/>
    <property type="evidence" value="ECO:0007669"/>
    <property type="project" value="TreeGrafter"/>
</dbReference>
<dbReference type="SUPFAM" id="SSF49764">
    <property type="entry name" value="HSP20-like chaperones"/>
    <property type="match status" value="1"/>
</dbReference>
<dbReference type="InterPro" id="IPR037898">
    <property type="entry name" value="NudC_fam"/>
</dbReference>
<feature type="domain" description="CS" evidence="4">
    <location>
        <begin position="131"/>
        <end position="144"/>
    </location>
</feature>
<feature type="domain" description="CS" evidence="4">
    <location>
        <begin position="148"/>
        <end position="173"/>
    </location>
</feature>
<dbReference type="InterPro" id="IPR008978">
    <property type="entry name" value="HSP20-like_chaperone"/>
</dbReference>
<dbReference type="PANTHER" id="PTHR12356">
    <property type="entry name" value="NUCLEAR MOVEMENT PROTEIN NUDC"/>
    <property type="match status" value="1"/>
</dbReference>
<dbReference type="EMBL" id="CP045895">
    <property type="protein sequence ID" value="QQP49009.1"/>
    <property type="molecule type" value="Genomic_DNA"/>
</dbReference>
<evidence type="ECO:0000259" key="4">
    <source>
        <dbReference type="Pfam" id="PF04969"/>
    </source>
</evidence>
<dbReference type="GO" id="GO:0051082">
    <property type="term" value="F:unfolded protein binding"/>
    <property type="evidence" value="ECO:0007669"/>
    <property type="project" value="TreeGrafter"/>
</dbReference>
<evidence type="ECO:0000256" key="3">
    <source>
        <dbReference type="SAM" id="MobiDB-lite"/>
    </source>
</evidence>
<dbReference type="Proteomes" id="UP000595437">
    <property type="component" value="Chromosome 6"/>
</dbReference>